<name>A0A1V9ZP68_ACHHY</name>
<evidence type="ECO:0000256" key="3">
    <source>
        <dbReference type="PROSITE-ProRule" id="PRU00023"/>
    </source>
</evidence>
<dbReference type="InterPro" id="IPR036770">
    <property type="entry name" value="Ankyrin_rpt-contain_sf"/>
</dbReference>
<comment type="caution">
    <text evidence="4">The sequence shown here is derived from an EMBL/GenBank/DDBJ whole genome shotgun (WGS) entry which is preliminary data.</text>
</comment>
<dbReference type="STRING" id="1202772.A0A1V9ZP68"/>
<evidence type="ECO:0000313" key="5">
    <source>
        <dbReference type="Proteomes" id="UP000243579"/>
    </source>
</evidence>
<keyword evidence="2 3" id="KW-0040">ANK repeat</keyword>
<dbReference type="PROSITE" id="PS50297">
    <property type="entry name" value="ANK_REP_REGION"/>
    <property type="match status" value="1"/>
</dbReference>
<dbReference type="SUPFAM" id="SSF48403">
    <property type="entry name" value="Ankyrin repeat"/>
    <property type="match status" value="1"/>
</dbReference>
<protein>
    <submittedName>
        <fullName evidence="4">Uncharacterized protein</fullName>
    </submittedName>
</protein>
<dbReference type="OrthoDB" id="194358at2759"/>
<dbReference type="Pfam" id="PF00023">
    <property type="entry name" value="Ank"/>
    <property type="match status" value="1"/>
</dbReference>
<gene>
    <name evidence="4" type="ORF">ACHHYP_04630</name>
</gene>
<evidence type="ECO:0000256" key="2">
    <source>
        <dbReference type="ARBA" id="ARBA00023043"/>
    </source>
</evidence>
<dbReference type="InterPro" id="IPR002110">
    <property type="entry name" value="Ankyrin_rpt"/>
</dbReference>
<dbReference type="PANTHER" id="PTHR24198:SF165">
    <property type="entry name" value="ANKYRIN REPEAT-CONTAINING PROTEIN-RELATED"/>
    <property type="match status" value="1"/>
</dbReference>
<dbReference type="AlphaFoldDB" id="A0A1V9ZP68"/>
<proteinExistence type="predicted"/>
<dbReference type="SMART" id="SM00248">
    <property type="entry name" value="ANK"/>
    <property type="match status" value="3"/>
</dbReference>
<dbReference type="PANTHER" id="PTHR24198">
    <property type="entry name" value="ANKYRIN REPEAT AND PROTEIN KINASE DOMAIN-CONTAINING PROTEIN"/>
    <property type="match status" value="1"/>
</dbReference>
<sequence>MHMACDVCFPAIISKILEHPDADVNRPSSSVGDNLYGLTIAMVACINDYPEVVDLLLERSDVEWNATDSSGNTALMYACIRGNETTFRQLFDLPMIDTALTTPTGESALHMAALGGSVSIVTAFLDRGDFDYNKPWQVGSFSYRMNP</sequence>
<keyword evidence="5" id="KW-1185">Reference proteome</keyword>
<keyword evidence="1" id="KW-0677">Repeat</keyword>
<feature type="repeat" description="ANK" evidence="3">
    <location>
        <begin position="104"/>
        <end position="128"/>
    </location>
</feature>
<accession>A0A1V9ZP68</accession>
<reference evidence="4 5" key="1">
    <citation type="journal article" date="2014" name="Genome Biol. Evol.">
        <title>The secreted proteins of Achlya hypogyna and Thraustotheca clavata identify the ancestral oomycete secretome and reveal gene acquisitions by horizontal gene transfer.</title>
        <authorList>
            <person name="Misner I."/>
            <person name="Blouin N."/>
            <person name="Leonard G."/>
            <person name="Richards T.A."/>
            <person name="Lane C.E."/>
        </authorList>
    </citation>
    <scope>NUCLEOTIDE SEQUENCE [LARGE SCALE GENOMIC DNA]</scope>
    <source>
        <strain evidence="4 5">ATCC 48635</strain>
    </source>
</reference>
<organism evidence="4 5">
    <name type="scientific">Achlya hypogyna</name>
    <name type="common">Oomycete</name>
    <name type="synonym">Protoachlya hypogyna</name>
    <dbReference type="NCBI Taxonomy" id="1202772"/>
    <lineage>
        <taxon>Eukaryota</taxon>
        <taxon>Sar</taxon>
        <taxon>Stramenopiles</taxon>
        <taxon>Oomycota</taxon>
        <taxon>Saprolegniomycetes</taxon>
        <taxon>Saprolegniales</taxon>
        <taxon>Achlyaceae</taxon>
        <taxon>Achlya</taxon>
    </lineage>
</organism>
<dbReference type="Pfam" id="PF12796">
    <property type="entry name" value="Ank_2"/>
    <property type="match status" value="1"/>
</dbReference>
<dbReference type="Proteomes" id="UP000243579">
    <property type="component" value="Unassembled WGS sequence"/>
</dbReference>
<dbReference type="PROSITE" id="PS50088">
    <property type="entry name" value="ANK_REPEAT"/>
    <property type="match status" value="1"/>
</dbReference>
<dbReference type="Gene3D" id="1.25.40.20">
    <property type="entry name" value="Ankyrin repeat-containing domain"/>
    <property type="match status" value="1"/>
</dbReference>
<evidence type="ECO:0000256" key="1">
    <source>
        <dbReference type="ARBA" id="ARBA00022737"/>
    </source>
</evidence>
<evidence type="ECO:0000313" key="4">
    <source>
        <dbReference type="EMBL" id="OQR99741.1"/>
    </source>
</evidence>
<dbReference type="EMBL" id="JNBR01000043">
    <property type="protein sequence ID" value="OQR99741.1"/>
    <property type="molecule type" value="Genomic_DNA"/>
</dbReference>